<dbReference type="Proteomes" id="UP001576780">
    <property type="component" value="Unassembled WGS sequence"/>
</dbReference>
<keyword evidence="2" id="KW-1185">Reference proteome</keyword>
<organism evidence="1 2">
    <name type="scientific">Floridaenema evergladense BLCC-F167</name>
    <dbReference type="NCBI Taxonomy" id="3153639"/>
    <lineage>
        <taxon>Bacteria</taxon>
        <taxon>Bacillati</taxon>
        <taxon>Cyanobacteriota</taxon>
        <taxon>Cyanophyceae</taxon>
        <taxon>Oscillatoriophycideae</taxon>
        <taxon>Aerosakkonematales</taxon>
        <taxon>Aerosakkonemataceae</taxon>
        <taxon>Floridanema</taxon>
        <taxon>Floridanema evergladense</taxon>
    </lineage>
</organism>
<evidence type="ECO:0000313" key="1">
    <source>
        <dbReference type="EMBL" id="MFB2837194.1"/>
    </source>
</evidence>
<evidence type="ECO:0000313" key="2">
    <source>
        <dbReference type="Proteomes" id="UP001576780"/>
    </source>
</evidence>
<dbReference type="RefSeq" id="WP_413279548.1">
    <property type="nucleotide sequence ID" value="NZ_JBHFNT010000201.1"/>
</dbReference>
<accession>A0ABV4WQ27</accession>
<name>A0ABV4WQ27_9CYAN</name>
<gene>
    <name evidence="1" type="ORF">ACE1CA_21930</name>
</gene>
<comment type="caution">
    <text evidence="1">The sequence shown here is derived from an EMBL/GenBank/DDBJ whole genome shotgun (WGS) entry which is preliminary data.</text>
</comment>
<dbReference type="EMBL" id="JBHFNT010000201">
    <property type="protein sequence ID" value="MFB2837194.1"/>
    <property type="molecule type" value="Genomic_DNA"/>
</dbReference>
<reference evidence="1 2" key="1">
    <citation type="submission" date="2024-09" db="EMBL/GenBank/DDBJ databases">
        <title>Floridaenema gen nov. (Aerosakkonemataceae, Aerosakkonematales ord. nov., Cyanobacteria) from benthic tropical and subtropical fresh waters, with the description of four new species.</title>
        <authorList>
            <person name="Moretto J.A."/>
            <person name="Berthold D.E."/>
            <person name="Lefler F.W."/>
            <person name="Huang I.-S."/>
            <person name="Laughinghouse H. IV."/>
        </authorList>
    </citation>
    <scope>NUCLEOTIDE SEQUENCE [LARGE SCALE GENOMIC DNA]</scope>
    <source>
        <strain evidence="1 2">BLCC-F167</strain>
    </source>
</reference>
<sequence length="59" mass="6888">MEKICDLQFTFYFVLGDKFFTGSSIWDYSTDRSDFYHLSINFAIAFLGLVHQKIINAIV</sequence>
<proteinExistence type="predicted"/>
<protein>
    <submittedName>
        <fullName evidence="1">Uncharacterized protein</fullName>
    </submittedName>
</protein>